<dbReference type="InterPro" id="IPR036758">
    <property type="entry name" value="At5g01610-like"/>
</dbReference>
<evidence type="ECO:0000313" key="2">
    <source>
        <dbReference type="Proteomes" id="UP001327560"/>
    </source>
</evidence>
<keyword evidence="2" id="KW-1185">Reference proteome</keyword>
<dbReference type="InterPro" id="IPR007493">
    <property type="entry name" value="DUF538"/>
</dbReference>
<dbReference type="Gene3D" id="2.30.240.10">
    <property type="entry name" value="At5g01610-like"/>
    <property type="match status" value="1"/>
</dbReference>
<dbReference type="Pfam" id="PF04398">
    <property type="entry name" value="DUF538"/>
    <property type="match status" value="1"/>
</dbReference>
<dbReference type="EMBL" id="CP136895">
    <property type="protein sequence ID" value="WOL10599.1"/>
    <property type="molecule type" value="Genomic_DNA"/>
</dbReference>
<dbReference type="PANTHER" id="PTHR31676">
    <property type="entry name" value="T31J12.3 PROTEIN-RELATED"/>
    <property type="match status" value="1"/>
</dbReference>
<name>A0AAQ3KL09_9LILI</name>
<evidence type="ECO:0000313" key="1">
    <source>
        <dbReference type="EMBL" id="WOL10599.1"/>
    </source>
</evidence>
<dbReference type="Proteomes" id="UP001327560">
    <property type="component" value="Chromosome 6"/>
</dbReference>
<dbReference type="AlphaFoldDB" id="A0AAQ3KL09"/>
<reference evidence="1 2" key="1">
    <citation type="submission" date="2023-10" db="EMBL/GenBank/DDBJ databases">
        <title>Chromosome-scale genome assembly provides insights into flower coloration mechanisms of Canna indica.</title>
        <authorList>
            <person name="Li C."/>
        </authorList>
    </citation>
    <scope>NUCLEOTIDE SEQUENCE [LARGE SCALE GENOMIC DNA]</scope>
    <source>
        <tissue evidence="1">Flower</tissue>
    </source>
</reference>
<accession>A0AAQ3KL09</accession>
<proteinExistence type="predicted"/>
<sequence length="177" mass="19435">MLTPSGLCGWGASSIAIMAWSDSFLAELVSPPPVNSPGIDSVSSNHRDNFGAGLVKSEGPTKRQHPLPKGAQSYLLHQDGSFEVYLSGECEFEFKVARSYLLRYKKKVTGTVGAGSLTNLQGVNMQVLWFWFGVNVVVRNGDDLKFYVGPLSATFDLSSFEKCPRCRIPVLCRRHGF</sequence>
<protein>
    <submittedName>
        <fullName evidence="1">Uncharacterized protein</fullName>
    </submittedName>
</protein>
<gene>
    <name evidence="1" type="ORF">Cni_G19358</name>
</gene>
<organism evidence="1 2">
    <name type="scientific">Canna indica</name>
    <name type="common">Indian-shot</name>
    <dbReference type="NCBI Taxonomy" id="4628"/>
    <lineage>
        <taxon>Eukaryota</taxon>
        <taxon>Viridiplantae</taxon>
        <taxon>Streptophyta</taxon>
        <taxon>Embryophyta</taxon>
        <taxon>Tracheophyta</taxon>
        <taxon>Spermatophyta</taxon>
        <taxon>Magnoliopsida</taxon>
        <taxon>Liliopsida</taxon>
        <taxon>Zingiberales</taxon>
        <taxon>Cannaceae</taxon>
        <taxon>Canna</taxon>
    </lineage>
</organism>
<dbReference type="SUPFAM" id="SSF141562">
    <property type="entry name" value="At5g01610-like"/>
    <property type="match status" value="1"/>
</dbReference>
<dbReference type="PANTHER" id="PTHR31676:SF27">
    <property type="entry name" value="EXPRESSED PROTEIN"/>
    <property type="match status" value="1"/>
</dbReference>